<dbReference type="SUPFAM" id="SSF81333">
    <property type="entry name" value="F1F0 ATP synthase subunit C"/>
    <property type="match status" value="1"/>
</dbReference>
<feature type="transmembrane region" description="Helical" evidence="4">
    <location>
        <begin position="57"/>
        <end position="77"/>
    </location>
</feature>
<gene>
    <name evidence="5" type="ORF">R1sor_007581</name>
</gene>
<evidence type="ECO:0000256" key="2">
    <source>
        <dbReference type="ARBA" id="ARBA00022448"/>
    </source>
</evidence>
<dbReference type="AlphaFoldDB" id="A0ABD3HQW2"/>
<name>A0ABD3HQW2_9MARC</name>
<dbReference type="InterPro" id="IPR035921">
    <property type="entry name" value="F/V-ATP_Csub_sf"/>
</dbReference>
<evidence type="ECO:0000313" key="6">
    <source>
        <dbReference type="Proteomes" id="UP001633002"/>
    </source>
</evidence>
<dbReference type="GO" id="GO:0006811">
    <property type="term" value="P:monoatomic ion transport"/>
    <property type="evidence" value="ECO:0007669"/>
    <property type="project" value="UniProtKB-KW"/>
</dbReference>
<proteinExistence type="inferred from homology"/>
<keyword evidence="4" id="KW-0812">Transmembrane</keyword>
<keyword evidence="3" id="KW-0406">Ion transport</keyword>
<dbReference type="Gene3D" id="1.20.120.610">
    <property type="entry name" value="lithium bound rotor ring of v- atpase"/>
    <property type="match status" value="1"/>
</dbReference>
<protein>
    <submittedName>
        <fullName evidence="5">Uncharacterized protein</fullName>
    </submittedName>
</protein>
<reference evidence="5 6" key="1">
    <citation type="submission" date="2024-09" db="EMBL/GenBank/DDBJ databases">
        <title>Chromosome-scale assembly of Riccia sorocarpa.</title>
        <authorList>
            <person name="Paukszto L."/>
        </authorList>
    </citation>
    <scope>NUCLEOTIDE SEQUENCE [LARGE SCALE GENOMIC DNA]</scope>
    <source>
        <strain evidence="5">LP-2024</strain>
        <tissue evidence="5">Aerial parts of the thallus</tissue>
    </source>
</reference>
<keyword evidence="2" id="KW-0813">Transport</keyword>
<organism evidence="5 6">
    <name type="scientific">Riccia sorocarpa</name>
    <dbReference type="NCBI Taxonomy" id="122646"/>
    <lineage>
        <taxon>Eukaryota</taxon>
        <taxon>Viridiplantae</taxon>
        <taxon>Streptophyta</taxon>
        <taxon>Embryophyta</taxon>
        <taxon>Marchantiophyta</taxon>
        <taxon>Marchantiopsida</taxon>
        <taxon>Marchantiidae</taxon>
        <taxon>Marchantiales</taxon>
        <taxon>Ricciaceae</taxon>
        <taxon>Riccia</taxon>
    </lineage>
</organism>
<evidence type="ECO:0000256" key="4">
    <source>
        <dbReference type="SAM" id="Phobius"/>
    </source>
</evidence>
<dbReference type="PANTHER" id="PTHR10263">
    <property type="entry name" value="V-TYPE PROTON ATPASE PROTEOLIPID SUBUNIT"/>
    <property type="match status" value="1"/>
</dbReference>
<dbReference type="Proteomes" id="UP001633002">
    <property type="component" value="Unassembled WGS sequence"/>
</dbReference>
<comment type="caution">
    <text evidence="5">The sequence shown here is derived from an EMBL/GenBank/DDBJ whole genome shotgun (WGS) entry which is preliminary data.</text>
</comment>
<keyword evidence="4" id="KW-1133">Transmembrane helix</keyword>
<evidence type="ECO:0000313" key="5">
    <source>
        <dbReference type="EMBL" id="KAL3693930.1"/>
    </source>
</evidence>
<accession>A0ABD3HQW2</accession>
<keyword evidence="4" id="KW-0472">Membrane</keyword>
<comment type="similarity">
    <text evidence="1">Belongs to the V-ATPase proteolipid subunit family.</text>
</comment>
<sequence>MALSEASSWLHAFVYFLPYTFSAPGVALLIGVAVLGDSWGIYITRISLIAAAIKAPRMTAIFSEAVAFFGVIVAIILETDWRVWRVANERE</sequence>
<evidence type="ECO:0000256" key="3">
    <source>
        <dbReference type="ARBA" id="ARBA00023065"/>
    </source>
</evidence>
<feature type="transmembrane region" description="Helical" evidence="4">
    <location>
        <begin position="12"/>
        <end position="36"/>
    </location>
</feature>
<evidence type="ECO:0000256" key="1">
    <source>
        <dbReference type="ARBA" id="ARBA00007296"/>
    </source>
</evidence>
<dbReference type="EMBL" id="JBJQOH010000003">
    <property type="protein sequence ID" value="KAL3693930.1"/>
    <property type="molecule type" value="Genomic_DNA"/>
</dbReference>
<keyword evidence="6" id="KW-1185">Reference proteome</keyword>